<organism evidence="1 2">
    <name type="scientific">Vibrio superstes NBRC 103154</name>
    <dbReference type="NCBI Taxonomy" id="1219062"/>
    <lineage>
        <taxon>Bacteria</taxon>
        <taxon>Pseudomonadati</taxon>
        <taxon>Pseudomonadota</taxon>
        <taxon>Gammaproteobacteria</taxon>
        <taxon>Vibrionales</taxon>
        <taxon>Vibrionaceae</taxon>
        <taxon>Vibrio</taxon>
    </lineage>
</organism>
<evidence type="ECO:0000313" key="1">
    <source>
        <dbReference type="EMBL" id="GEM78423.1"/>
    </source>
</evidence>
<keyword evidence="2" id="KW-1185">Reference proteome</keyword>
<dbReference type="AlphaFoldDB" id="A0A511QM82"/>
<name>A0A511QM82_9VIBR</name>
<evidence type="ECO:0000313" key="2">
    <source>
        <dbReference type="Proteomes" id="UP000321113"/>
    </source>
</evidence>
<proteinExistence type="predicted"/>
<dbReference type="Proteomes" id="UP000321113">
    <property type="component" value="Unassembled WGS sequence"/>
</dbReference>
<comment type="caution">
    <text evidence="1">The sequence shown here is derived from an EMBL/GenBank/DDBJ whole genome shotgun (WGS) entry which is preliminary data.</text>
</comment>
<reference evidence="1 2" key="1">
    <citation type="submission" date="2019-07" db="EMBL/GenBank/DDBJ databases">
        <title>Whole genome shotgun sequence of Vibrio superstes NBRC 103154.</title>
        <authorList>
            <person name="Hosoyama A."/>
            <person name="Uohara A."/>
            <person name="Ohji S."/>
            <person name="Ichikawa N."/>
        </authorList>
    </citation>
    <scope>NUCLEOTIDE SEQUENCE [LARGE SCALE GENOMIC DNA]</scope>
    <source>
        <strain evidence="1 2">NBRC 103154</strain>
    </source>
</reference>
<accession>A0A511QM82</accession>
<dbReference type="EMBL" id="BJXK01000002">
    <property type="protein sequence ID" value="GEM78423.1"/>
    <property type="molecule type" value="Genomic_DNA"/>
</dbReference>
<gene>
    <name evidence="1" type="ORF">VSU01S_06680</name>
</gene>
<protein>
    <submittedName>
        <fullName evidence="1">Uncharacterized protein</fullName>
    </submittedName>
</protein>
<sequence>MTDYSSKSKALNEPILGDSCNYPTILSSLIPTKVAPKWIFYEQLLVTFS</sequence>